<dbReference type="AlphaFoldDB" id="A0A1H2VQT8"/>
<dbReference type="InterPro" id="IPR026906">
    <property type="entry name" value="LRR_5"/>
</dbReference>
<proteinExistence type="predicted"/>
<dbReference type="OrthoDB" id="1151558at2"/>
<reference evidence="1 2" key="1">
    <citation type="submission" date="2016-10" db="EMBL/GenBank/DDBJ databases">
        <authorList>
            <person name="Varghese N."/>
            <person name="Submissions S."/>
        </authorList>
    </citation>
    <scope>NUCLEOTIDE SEQUENCE [LARGE SCALE GENOMIC DNA]</scope>
    <source>
        <strain evidence="1 2">DSM 11449</strain>
    </source>
</reference>
<keyword evidence="2" id="KW-1185">Reference proteome</keyword>
<protein>
    <submittedName>
        <fullName evidence="1">Leucine rich repeat-containing protein</fullName>
    </submittedName>
</protein>
<dbReference type="RefSeq" id="WP_016420613.1">
    <property type="nucleotide sequence ID" value="NZ_FNND01000003.1"/>
</dbReference>
<organism evidence="1 2">
    <name type="scientific">Capnocytophaga granulosa</name>
    <dbReference type="NCBI Taxonomy" id="45242"/>
    <lineage>
        <taxon>Bacteria</taxon>
        <taxon>Pseudomonadati</taxon>
        <taxon>Bacteroidota</taxon>
        <taxon>Flavobacteriia</taxon>
        <taxon>Flavobacteriales</taxon>
        <taxon>Flavobacteriaceae</taxon>
        <taxon>Capnocytophaga</taxon>
    </lineage>
</organism>
<evidence type="ECO:0000313" key="1">
    <source>
        <dbReference type="EMBL" id="SDW70650.1"/>
    </source>
</evidence>
<accession>A0A1H2VQT8</accession>
<comment type="caution">
    <text evidence="1">The sequence shown here is derived from an EMBL/GenBank/DDBJ whole genome shotgun (WGS) entry which is preliminary data.</text>
</comment>
<name>A0A1H2VQT8_9FLAO</name>
<dbReference type="PANTHER" id="PTHR45661">
    <property type="entry name" value="SURFACE ANTIGEN"/>
    <property type="match status" value="1"/>
</dbReference>
<sequence>MTTIVLEKAQKIEREVFKGLNTLISIKVYNGGNLPYGSIQIQDKKITSSTIQQYKNTIDTIVLCDSLIEIEKGAFENCSSLTTVELPNNIKNIGKEAFQNCKKLSSVRFLSRDTGVSLRDIKEGAFCNCSSLVLISLPNDINTIGDRAFRNCNKLERIEIGEYITKIGDYAFYECSSLNTIIMRGKISPTLGRSHVFPNLNVNIEIPKGSLSLYENKDIWCIYKSRLIEK</sequence>
<dbReference type="SUPFAM" id="SSF52058">
    <property type="entry name" value="L domain-like"/>
    <property type="match status" value="1"/>
</dbReference>
<dbReference type="InterPro" id="IPR053139">
    <property type="entry name" value="Surface_bspA-like"/>
</dbReference>
<dbReference type="GeneID" id="85016815"/>
<gene>
    <name evidence="1" type="ORF">SAMN05444420_103258</name>
</gene>
<dbReference type="InterPro" id="IPR032675">
    <property type="entry name" value="LRR_dom_sf"/>
</dbReference>
<evidence type="ECO:0000313" key="2">
    <source>
        <dbReference type="Proteomes" id="UP000182771"/>
    </source>
</evidence>
<dbReference type="PANTHER" id="PTHR45661:SF3">
    <property type="entry name" value="IG-LIKE DOMAIN-CONTAINING PROTEIN"/>
    <property type="match status" value="1"/>
</dbReference>
<dbReference type="EMBL" id="FNND01000003">
    <property type="protein sequence ID" value="SDW70650.1"/>
    <property type="molecule type" value="Genomic_DNA"/>
</dbReference>
<dbReference type="Gene3D" id="3.80.10.10">
    <property type="entry name" value="Ribonuclease Inhibitor"/>
    <property type="match status" value="1"/>
</dbReference>
<dbReference type="Proteomes" id="UP000182771">
    <property type="component" value="Unassembled WGS sequence"/>
</dbReference>
<dbReference type="Pfam" id="PF13306">
    <property type="entry name" value="LRR_5"/>
    <property type="match status" value="2"/>
</dbReference>